<gene>
    <name evidence="2" type="ORF">IIF7_00725</name>
</gene>
<keyword evidence="3" id="KW-1185">Reference proteome</keyword>
<sequence length="64" mass="7468">MATSFKYHEGKFGLLFITLDVGSFTCIATNLWGRWEITKLKTGYGNPGYFYDDDEKNPHCRIIW</sequence>
<dbReference type="AlphaFoldDB" id="A0A1Y1T861"/>
<keyword evidence="1" id="KW-0472">Membrane</keyword>
<organism evidence="2 3">
    <name type="scientific">Zunongwangia atlantica 22II14-10F7</name>
    <dbReference type="NCBI Taxonomy" id="1185767"/>
    <lineage>
        <taxon>Bacteria</taxon>
        <taxon>Pseudomonadati</taxon>
        <taxon>Bacteroidota</taxon>
        <taxon>Flavobacteriia</taxon>
        <taxon>Flavobacteriales</taxon>
        <taxon>Flavobacteriaceae</taxon>
        <taxon>Zunongwangia</taxon>
    </lineage>
</organism>
<comment type="caution">
    <text evidence="2">The sequence shown here is derived from an EMBL/GenBank/DDBJ whole genome shotgun (WGS) entry which is preliminary data.</text>
</comment>
<keyword evidence="1" id="KW-1133">Transmembrane helix</keyword>
<dbReference type="Proteomes" id="UP000192746">
    <property type="component" value="Unassembled WGS sequence"/>
</dbReference>
<evidence type="ECO:0000256" key="1">
    <source>
        <dbReference type="SAM" id="Phobius"/>
    </source>
</evidence>
<name>A0A1Y1T861_9FLAO</name>
<protein>
    <submittedName>
        <fullName evidence="2">Xylan 1,4-beta-xylosidase</fullName>
    </submittedName>
</protein>
<dbReference type="EMBL" id="ARYN01000001">
    <property type="protein sequence ID" value="ORL47240.1"/>
    <property type="molecule type" value="Genomic_DNA"/>
</dbReference>
<keyword evidence="1" id="KW-0812">Transmembrane</keyword>
<evidence type="ECO:0000313" key="2">
    <source>
        <dbReference type="EMBL" id="ORL47240.1"/>
    </source>
</evidence>
<accession>A0A1Y1T861</accession>
<feature type="transmembrane region" description="Helical" evidence="1">
    <location>
        <begin position="12"/>
        <end position="32"/>
    </location>
</feature>
<dbReference type="RefSeq" id="WP_084839783.1">
    <property type="nucleotide sequence ID" value="NZ_ARYN01000001.1"/>
</dbReference>
<reference evidence="2 3" key="1">
    <citation type="submission" date="2013-04" db="EMBL/GenBank/DDBJ databases">
        <title>Zunongwangia sp. 22II14-10F7 Genome Sequencing.</title>
        <authorList>
            <person name="Lai Q."/>
            <person name="Shao Z."/>
        </authorList>
    </citation>
    <scope>NUCLEOTIDE SEQUENCE [LARGE SCALE GENOMIC DNA]</scope>
    <source>
        <strain evidence="2 3">22II14-10F7</strain>
    </source>
</reference>
<evidence type="ECO:0000313" key="3">
    <source>
        <dbReference type="Proteomes" id="UP000192746"/>
    </source>
</evidence>
<proteinExistence type="predicted"/>